<feature type="compositionally biased region" description="Basic and acidic residues" evidence="1">
    <location>
        <begin position="8"/>
        <end position="29"/>
    </location>
</feature>
<feature type="region of interest" description="Disordered" evidence="1">
    <location>
        <begin position="1"/>
        <end position="139"/>
    </location>
</feature>
<reference evidence="2 3" key="2">
    <citation type="journal article" date="2017" name="Front. Plant Sci.">
        <title>Gene Classification and Mining of Molecular Markers Useful in Red Clover (Trifolium pratense) Breeding.</title>
        <authorList>
            <person name="Istvanek J."/>
            <person name="Dluhosova J."/>
            <person name="Dluhos P."/>
            <person name="Patkova L."/>
            <person name="Nedelnik J."/>
            <person name="Repkova J."/>
        </authorList>
    </citation>
    <scope>NUCLEOTIDE SEQUENCE [LARGE SCALE GENOMIC DNA]</scope>
    <source>
        <strain evidence="3">cv. Tatra</strain>
        <tissue evidence="2">Young leaves</tissue>
    </source>
</reference>
<evidence type="ECO:0000313" key="3">
    <source>
        <dbReference type="Proteomes" id="UP000236291"/>
    </source>
</evidence>
<organism evidence="2 3">
    <name type="scientific">Trifolium pratense</name>
    <name type="common">Red clover</name>
    <dbReference type="NCBI Taxonomy" id="57577"/>
    <lineage>
        <taxon>Eukaryota</taxon>
        <taxon>Viridiplantae</taxon>
        <taxon>Streptophyta</taxon>
        <taxon>Embryophyta</taxon>
        <taxon>Tracheophyta</taxon>
        <taxon>Spermatophyta</taxon>
        <taxon>Magnoliopsida</taxon>
        <taxon>eudicotyledons</taxon>
        <taxon>Gunneridae</taxon>
        <taxon>Pentapetalae</taxon>
        <taxon>rosids</taxon>
        <taxon>fabids</taxon>
        <taxon>Fabales</taxon>
        <taxon>Fabaceae</taxon>
        <taxon>Papilionoideae</taxon>
        <taxon>50 kb inversion clade</taxon>
        <taxon>NPAAA clade</taxon>
        <taxon>Hologalegina</taxon>
        <taxon>IRL clade</taxon>
        <taxon>Trifolieae</taxon>
        <taxon>Trifolium</taxon>
    </lineage>
</organism>
<comment type="caution">
    <text evidence="2">The sequence shown here is derived from an EMBL/GenBank/DDBJ whole genome shotgun (WGS) entry which is preliminary data.</text>
</comment>
<protein>
    <submittedName>
        <fullName evidence="2">Uncharacterized protein</fullName>
    </submittedName>
</protein>
<dbReference type="AlphaFoldDB" id="A0A2K3MXC4"/>
<evidence type="ECO:0000256" key="1">
    <source>
        <dbReference type="SAM" id="MobiDB-lite"/>
    </source>
</evidence>
<feature type="compositionally biased region" description="Polar residues" evidence="1">
    <location>
        <begin position="90"/>
        <end position="107"/>
    </location>
</feature>
<sequence>GRPNGSGGEHKDKSDFIKSKENEARHQNSSDDETTSTDTDTDRSSSHYHGRKASSSSFGSISEDDDDDEQVKEIKKPNSFWHIPPPYIKQQKTNNKGSESNGPNKTTDSQEKQKDIDSSEMKPTISVETTSSSKGNARMWGGGWHDYDDFIARFKAFTGRS</sequence>
<feature type="compositionally biased region" description="Polar residues" evidence="1">
    <location>
        <begin position="126"/>
        <end position="135"/>
    </location>
</feature>
<dbReference type="EMBL" id="ASHM01013486">
    <property type="protein sequence ID" value="PNX95450.1"/>
    <property type="molecule type" value="Genomic_DNA"/>
</dbReference>
<proteinExistence type="predicted"/>
<accession>A0A2K3MXC4</accession>
<reference evidence="2 3" key="1">
    <citation type="journal article" date="2014" name="Am. J. Bot.">
        <title>Genome assembly and annotation for red clover (Trifolium pratense; Fabaceae).</title>
        <authorList>
            <person name="Istvanek J."/>
            <person name="Jaros M."/>
            <person name="Krenek A."/>
            <person name="Repkova J."/>
        </authorList>
    </citation>
    <scope>NUCLEOTIDE SEQUENCE [LARGE SCALE GENOMIC DNA]</scope>
    <source>
        <strain evidence="3">cv. Tatra</strain>
        <tissue evidence="2">Young leaves</tissue>
    </source>
</reference>
<feature type="non-terminal residue" evidence="2">
    <location>
        <position position="1"/>
    </location>
</feature>
<dbReference type="Proteomes" id="UP000236291">
    <property type="component" value="Unassembled WGS sequence"/>
</dbReference>
<name>A0A2K3MXC4_TRIPR</name>
<gene>
    <name evidence="2" type="ORF">L195_g018642</name>
</gene>
<evidence type="ECO:0000313" key="2">
    <source>
        <dbReference type="EMBL" id="PNX95450.1"/>
    </source>
</evidence>
<feature type="compositionally biased region" description="Basic and acidic residues" evidence="1">
    <location>
        <begin position="108"/>
        <end position="120"/>
    </location>
</feature>